<keyword evidence="2" id="KW-0378">Hydrolase</keyword>
<evidence type="ECO:0000313" key="3">
    <source>
        <dbReference type="Proteomes" id="UP000324917"/>
    </source>
</evidence>
<dbReference type="AlphaFoldDB" id="A0A5A5RUA6"/>
<reference evidence="2 3" key="1">
    <citation type="submission" date="2018-09" db="EMBL/GenBank/DDBJ databases">
        <title>Evolutionary history of phycoerythrin pigmentation in the water bloom-forming cyanobacterium Microcystis aeruginosa.</title>
        <authorList>
            <person name="Tanabe Y."/>
            <person name="Tanabe Y."/>
            <person name="Yamaguchi H."/>
        </authorList>
    </citation>
    <scope>NUCLEOTIDE SEQUENCE [LARGE SCALE GENOMIC DNA]</scope>
    <source>
        <strain evidence="2 3">NIES-2520</strain>
    </source>
</reference>
<sequence>MYEQFGPIVDHSTRKVTFKLFFPDSSKNILQYSRGGLPKIKEIYVPGTFNTGGWDEKQAPKMSVEDHPSGILYTYSTTLEKDGFYQYKFYIKFEKGTDRWVNDPCTRYGSRLGGDDNSGFVVGGNLVDSVKPITNRISPQDLIIYEMMVDDFTENLTGDKSQKNTLDLITENIKYLVDLGVTALQPLPWTTVPGTGFNWGYEPFLFFSVDERLTDRKGVLSENNVDRLYSLKLLIDALHEKNIQVIMDGVFNHARTEFPYLQLYQNKEDCPYIGPFEEGTFFEDFDFNNGCVREFIFDVCKYWIENYQIDGIRFDYVKGFFRRAGGDPGITTLISRLRRFLSETGRNNFSLILENLPDNRYQAVDDTNRINATGTWFDPLMYQAFDLGKAGQIRPSIMRALNANKDFAPGKGPVTYIENHDHGTLVNKVGGDFVGVDRNANWFKTQPYAIALFTAPGTVMIHNGQEFGDEYYIDHKDDRVRSRPLNWDRLKDNAGQTLSNLYKKLIKIREEFPGLKSPFFHPDNYNESFTRFDKDGFGVDTQRQIIIFHRWGAAKDGSNERFIIVLNCSPTKHFVDVPFPFNGDWIDLLSDETFRVTDFWRKWQDVNSHYGRIFYAKG</sequence>
<dbReference type="InterPro" id="IPR017853">
    <property type="entry name" value="GH"/>
</dbReference>
<protein>
    <submittedName>
        <fullName evidence="2">Pullulanase</fullName>
        <ecNumber evidence="2">3.2.1.41</ecNumber>
    </submittedName>
</protein>
<dbReference type="InterPro" id="IPR006047">
    <property type="entry name" value="GH13_cat_dom"/>
</dbReference>
<dbReference type="PANTHER" id="PTHR43002">
    <property type="entry name" value="GLYCOGEN DEBRANCHING ENZYME"/>
    <property type="match status" value="1"/>
</dbReference>
<gene>
    <name evidence="2" type="primary">amyX</name>
    <name evidence="2" type="ORF">MiTe_03570</name>
</gene>
<dbReference type="GO" id="GO:0051060">
    <property type="term" value="F:pullulanase activity"/>
    <property type="evidence" value="ECO:0007669"/>
    <property type="project" value="UniProtKB-EC"/>
</dbReference>
<dbReference type="InterPro" id="IPR013783">
    <property type="entry name" value="Ig-like_fold"/>
</dbReference>
<evidence type="ECO:0000259" key="1">
    <source>
        <dbReference type="SMART" id="SM00642"/>
    </source>
</evidence>
<dbReference type="GO" id="GO:0005975">
    <property type="term" value="P:carbohydrate metabolic process"/>
    <property type="evidence" value="ECO:0007669"/>
    <property type="project" value="InterPro"/>
</dbReference>
<accession>A0A5A5RUA6</accession>
<dbReference type="RefSeq" id="WP_149987811.1">
    <property type="nucleotide sequence ID" value="NZ_BHVP01000087.1"/>
</dbReference>
<keyword evidence="2" id="KW-0326">Glycosidase</keyword>
<evidence type="ECO:0000313" key="2">
    <source>
        <dbReference type="EMBL" id="GCA76721.1"/>
    </source>
</evidence>
<proteinExistence type="predicted"/>
<name>A0A5A5RUA6_MICAE</name>
<dbReference type="Pfam" id="PF00128">
    <property type="entry name" value="Alpha-amylase"/>
    <property type="match status" value="1"/>
</dbReference>
<dbReference type="Proteomes" id="UP000324917">
    <property type="component" value="Unassembled WGS sequence"/>
</dbReference>
<dbReference type="EC" id="3.2.1.41" evidence="2"/>
<dbReference type="EMBL" id="BHVP01000087">
    <property type="protein sequence ID" value="GCA76721.1"/>
    <property type="molecule type" value="Genomic_DNA"/>
</dbReference>
<dbReference type="Gene3D" id="2.60.40.10">
    <property type="entry name" value="Immunoglobulins"/>
    <property type="match status" value="1"/>
</dbReference>
<dbReference type="SUPFAM" id="SSF51445">
    <property type="entry name" value="(Trans)glycosidases"/>
    <property type="match status" value="1"/>
</dbReference>
<comment type="caution">
    <text evidence="2">The sequence shown here is derived from an EMBL/GenBank/DDBJ whole genome shotgun (WGS) entry which is preliminary data.</text>
</comment>
<organism evidence="2 3">
    <name type="scientific">Microcystis aeruginosa NIES-2520</name>
    <dbReference type="NCBI Taxonomy" id="2303982"/>
    <lineage>
        <taxon>Bacteria</taxon>
        <taxon>Bacillati</taxon>
        <taxon>Cyanobacteriota</taxon>
        <taxon>Cyanophyceae</taxon>
        <taxon>Oscillatoriophycideae</taxon>
        <taxon>Chroococcales</taxon>
        <taxon>Microcystaceae</taxon>
        <taxon>Microcystis</taxon>
    </lineage>
</organism>
<feature type="domain" description="Glycosyl hydrolase family 13 catalytic" evidence="1">
    <location>
        <begin position="146"/>
        <end position="509"/>
    </location>
</feature>
<dbReference type="SMART" id="SM00642">
    <property type="entry name" value="Aamy"/>
    <property type="match status" value="1"/>
</dbReference>
<dbReference type="Gene3D" id="3.20.20.80">
    <property type="entry name" value="Glycosidases"/>
    <property type="match status" value="1"/>
</dbReference>